<evidence type="ECO:0000313" key="4">
    <source>
        <dbReference type="EMBL" id="RUT40485.1"/>
    </source>
</evidence>
<protein>
    <submittedName>
        <fullName evidence="4">TetR/AcrR family transcriptional regulator</fullName>
    </submittedName>
</protein>
<dbReference type="SUPFAM" id="SSF46689">
    <property type="entry name" value="Homeodomain-like"/>
    <property type="match status" value="1"/>
</dbReference>
<dbReference type="OrthoDB" id="509229at2"/>
<comment type="caution">
    <text evidence="4">The sequence shown here is derived from an EMBL/GenBank/DDBJ whole genome shotgun (WGS) entry which is preliminary data.</text>
</comment>
<dbReference type="Pfam" id="PF00440">
    <property type="entry name" value="TetR_N"/>
    <property type="match status" value="1"/>
</dbReference>
<dbReference type="Proteomes" id="UP000279446">
    <property type="component" value="Unassembled WGS sequence"/>
</dbReference>
<dbReference type="PANTHER" id="PTHR43479:SF11">
    <property type="entry name" value="ACREF_ENVCD OPERON REPRESSOR-RELATED"/>
    <property type="match status" value="1"/>
</dbReference>
<dbReference type="EMBL" id="RZNY01000036">
    <property type="protein sequence ID" value="RUT40485.1"/>
    <property type="molecule type" value="Genomic_DNA"/>
</dbReference>
<name>A0A3S1BGM4_9BACL</name>
<dbReference type="InterPro" id="IPR001647">
    <property type="entry name" value="HTH_TetR"/>
</dbReference>
<accession>A0A3S1BGM4</accession>
<sequence length="204" mass="23621">MQVNPTKLMIQQTALELFAVHGYNAVSIRDIGKIIGIKESTIYYHFESKQDILNHLLGLIEELITTMKAAFNNQFSQIDSVGETEFVGAAVHFLNRYFLEDHVLKCIRMLFIEKQSNPKAAELYRNLIFTMPLEHQSQVFTQMVVKGFFREDDADQLAMEYHSLVYSIFQKHCGGCEVQPSDIDSANRELAVLIQRFYRRYIVT</sequence>
<evidence type="ECO:0000256" key="2">
    <source>
        <dbReference type="PROSITE-ProRule" id="PRU00335"/>
    </source>
</evidence>
<dbReference type="Gene3D" id="1.10.357.10">
    <property type="entry name" value="Tetracycline Repressor, domain 2"/>
    <property type="match status" value="1"/>
</dbReference>
<evidence type="ECO:0000259" key="3">
    <source>
        <dbReference type="PROSITE" id="PS50977"/>
    </source>
</evidence>
<gene>
    <name evidence="4" type="ORF">EJP82_24990</name>
</gene>
<dbReference type="InterPro" id="IPR009057">
    <property type="entry name" value="Homeodomain-like_sf"/>
</dbReference>
<reference evidence="4 5" key="1">
    <citation type="submission" date="2018-12" db="EMBL/GenBank/DDBJ databases">
        <authorList>
            <person name="Sun L."/>
            <person name="Chen Z."/>
        </authorList>
    </citation>
    <scope>NUCLEOTIDE SEQUENCE [LARGE SCALE GENOMIC DNA]</scope>
    <source>
        <strain evidence="4 5">DSM 15890</strain>
    </source>
</reference>
<dbReference type="PRINTS" id="PR00455">
    <property type="entry name" value="HTHTETR"/>
</dbReference>
<dbReference type="PROSITE" id="PS50977">
    <property type="entry name" value="HTH_TETR_2"/>
    <property type="match status" value="1"/>
</dbReference>
<evidence type="ECO:0000256" key="1">
    <source>
        <dbReference type="ARBA" id="ARBA00023125"/>
    </source>
</evidence>
<feature type="DNA-binding region" description="H-T-H motif" evidence="2">
    <location>
        <begin position="27"/>
        <end position="46"/>
    </location>
</feature>
<proteinExistence type="predicted"/>
<dbReference type="GO" id="GO:0003677">
    <property type="term" value="F:DNA binding"/>
    <property type="evidence" value="ECO:0007669"/>
    <property type="project" value="UniProtKB-UniRule"/>
</dbReference>
<dbReference type="PANTHER" id="PTHR43479">
    <property type="entry name" value="ACREF/ENVCD OPERON REPRESSOR-RELATED"/>
    <property type="match status" value="1"/>
</dbReference>
<dbReference type="RefSeq" id="WP_127194781.1">
    <property type="nucleotide sequence ID" value="NZ_RZNY01000036.1"/>
</dbReference>
<dbReference type="InterPro" id="IPR050624">
    <property type="entry name" value="HTH-type_Tx_Regulator"/>
</dbReference>
<evidence type="ECO:0000313" key="5">
    <source>
        <dbReference type="Proteomes" id="UP000279446"/>
    </source>
</evidence>
<feature type="domain" description="HTH tetR-type" evidence="3">
    <location>
        <begin position="4"/>
        <end position="64"/>
    </location>
</feature>
<keyword evidence="5" id="KW-1185">Reference proteome</keyword>
<organism evidence="4 5">
    <name type="scientific">Paenibacillus anaericanus</name>
    <dbReference type="NCBI Taxonomy" id="170367"/>
    <lineage>
        <taxon>Bacteria</taxon>
        <taxon>Bacillati</taxon>
        <taxon>Bacillota</taxon>
        <taxon>Bacilli</taxon>
        <taxon>Bacillales</taxon>
        <taxon>Paenibacillaceae</taxon>
        <taxon>Paenibacillus</taxon>
    </lineage>
</organism>
<keyword evidence="1 2" id="KW-0238">DNA-binding</keyword>
<dbReference type="AlphaFoldDB" id="A0A3S1BGM4"/>